<protein>
    <submittedName>
        <fullName evidence="7">Membrane protein involved in the export of O-antigen and teichoic acid</fullName>
    </submittedName>
</protein>
<evidence type="ECO:0000256" key="5">
    <source>
        <dbReference type="ARBA" id="ARBA00023136"/>
    </source>
</evidence>
<dbReference type="OrthoDB" id="103403at2"/>
<accession>A0A1T5J1U6</accession>
<gene>
    <name evidence="7" type="ORF">SAMN06296058_0445</name>
</gene>
<proteinExistence type="predicted"/>
<dbReference type="Pfam" id="PF01943">
    <property type="entry name" value="Polysacc_synt"/>
    <property type="match status" value="1"/>
</dbReference>
<keyword evidence="4 6" id="KW-1133">Transmembrane helix</keyword>
<feature type="transmembrane region" description="Helical" evidence="6">
    <location>
        <begin position="262"/>
        <end position="283"/>
    </location>
</feature>
<feature type="transmembrane region" description="Helical" evidence="6">
    <location>
        <begin position="226"/>
        <end position="250"/>
    </location>
</feature>
<sequence>MNSRARTLSNTLFSSVGMYTEYVLGMLTSIIIARHLGPDGFGAYSLVIWLVAMGVATTNSGTASAAIKFIAELRGGNHPEMIPVLLDYLRRAQRIFLLFVLLAGAALFLFAGDHVAPGMNHKLLLGFLVVAVALRSSYMFNIGVAKGFENFRATAIVALVSTPINLALVILAWQMNAPVEWLLAVFVVSSFVFFGVSFRQIAPLVPERKPGVTLPPHIMKRVKRHMMWTALTVSVSFLIASEVEVMFLNLYADSHAAGQFKVAYQLAIGAAALVPGVFGALLLPMMANALSQGREIAARRFVATTGYLALLAAPLMAFGVAFGSDVIRLLYGHEYALAGPIFSACLIATCLTTMTQGASSLLVSADRQRSILMLVIVIGLIKLGLDALLIHHFGLTGAVVAFLTTATINASCYVTLAVRVSHAQPDWGKLLRIFSAAGLAALLAWPLRGFLPLASVLGGGIVLVAAYAPLSLLLGCWDREDIEHLQHLHQRFAQGRPRLGARLLAWAHARAPGEGGL</sequence>
<evidence type="ECO:0000256" key="4">
    <source>
        <dbReference type="ARBA" id="ARBA00022989"/>
    </source>
</evidence>
<evidence type="ECO:0000313" key="8">
    <source>
        <dbReference type="Proteomes" id="UP000190341"/>
    </source>
</evidence>
<dbReference type="PANTHER" id="PTHR30250">
    <property type="entry name" value="PST FAMILY PREDICTED COLANIC ACID TRANSPORTER"/>
    <property type="match status" value="1"/>
</dbReference>
<dbReference type="RefSeq" id="WP_079722845.1">
    <property type="nucleotide sequence ID" value="NZ_BMCL01000003.1"/>
</dbReference>
<keyword evidence="8" id="KW-1185">Reference proteome</keyword>
<dbReference type="InterPro" id="IPR050833">
    <property type="entry name" value="Poly_Biosynth_Transport"/>
</dbReference>
<feature type="transmembrane region" description="Helical" evidence="6">
    <location>
        <begin position="371"/>
        <end position="393"/>
    </location>
</feature>
<evidence type="ECO:0000256" key="1">
    <source>
        <dbReference type="ARBA" id="ARBA00004651"/>
    </source>
</evidence>
<feature type="transmembrane region" description="Helical" evidence="6">
    <location>
        <begin position="92"/>
        <end position="111"/>
    </location>
</feature>
<feature type="transmembrane region" description="Helical" evidence="6">
    <location>
        <begin position="181"/>
        <end position="205"/>
    </location>
</feature>
<feature type="transmembrane region" description="Helical" evidence="6">
    <location>
        <begin position="12"/>
        <end position="34"/>
    </location>
</feature>
<feature type="transmembrane region" description="Helical" evidence="6">
    <location>
        <begin position="453"/>
        <end position="477"/>
    </location>
</feature>
<feature type="transmembrane region" description="Helical" evidence="6">
    <location>
        <begin position="123"/>
        <end position="144"/>
    </location>
</feature>
<keyword evidence="2" id="KW-1003">Cell membrane</keyword>
<comment type="subcellular location">
    <subcellularLocation>
        <location evidence="1">Cell membrane</location>
        <topology evidence="1">Multi-pass membrane protein</topology>
    </subcellularLocation>
</comment>
<evidence type="ECO:0000256" key="6">
    <source>
        <dbReference type="SAM" id="Phobius"/>
    </source>
</evidence>
<feature type="transmembrane region" description="Helical" evidence="6">
    <location>
        <begin position="156"/>
        <end position="175"/>
    </location>
</feature>
<keyword evidence="5 6" id="KW-0472">Membrane</keyword>
<dbReference type="STRING" id="428993.SAMN06296058_0445"/>
<evidence type="ECO:0000313" key="7">
    <source>
        <dbReference type="EMBL" id="SKC45370.1"/>
    </source>
</evidence>
<feature type="transmembrane region" description="Helical" evidence="6">
    <location>
        <begin position="304"/>
        <end position="323"/>
    </location>
</feature>
<evidence type="ECO:0000256" key="3">
    <source>
        <dbReference type="ARBA" id="ARBA00022692"/>
    </source>
</evidence>
<dbReference type="PANTHER" id="PTHR30250:SF11">
    <property type="entry name" value="O-ANTIGEN TRANSPORTER-RELATED"/>
    <property type="match status" value="1"/>
</dbReference>
<reference evidence="7 8" key="1">
    <citation type="submission" date="2017-02" db="EMBL/GenBank/DDBJ databases">
        <authorList>
            <person name="Peterson S.W."/>
        </authorList>
    </citation>
    <scope>NUCLEOTIDE SEQUENCE [LARGE SCALE GENOMIC DNA]</scope>
    <source>
        <strain evidence="7 8">P15</strain>
    </source>
</reference>
<keyword evidence="3 6" id="KW-0812">Transmembrane</keyword>
<evidence type="ECO:0000256" key="2">
    <source>
        <dbReference type="ARBA" id="ARBA00022475"/>
    </source>
</evidence>
<feature type="transmembrane region" description="Helical" evidence="6">
    <location>
        <begin position="430"/>
        <end position="447"/>
    </location>
</feature>
<dbReference type="Proteomes" id="UP000190341">
    <property type="component" value="Unassembled WGS sequence"/>
</dbReference>
<dbReference type="GO" id="GO:0005886">
    <property type="term" value="C:plasma membrane"/>
    <property type="evidence" value="ECO:0007669"/>
    <property type="project" value="UniProtKB-SubCell"/>
</dbReference>
<dbReference type="AlphaFoldDB" id="A0A1T5J1U6"/>
<feature type="transmembrane region" description="Helical" evidence="6">
    <location>
        <begin position="399"/>
        <end position="418"/>
    </location>
</feature>
<dbReference type="InterPro" id="IPR002797">
    <property type="entry name" value="Polysacc_synth"/>
</dbReference>
<feature type="transmembrane region" description="Helical" evidence="6">
    <location>
        <begin position="46"/>
        <end position="71"/>
    </location>
</feature>
<organism evidence="7 8">
    <name type="scientific">Pseudoxanthomonas indica</name>
    <dbReference type="NCBI Taxonomy" id="428993"/>
    <lineage>
        <taxon>Bacteria</taxon>
        <taxon>Pseudomonadati</taxon>
        <taxon>Pseudomonadota</taxon>
        <taxon>Gammaproteobacteria</taxon>
        <taxon>Lysobacterales</taxon>
        <taxon>Lysobacteraceae</taxon>
        <taxon>Pseudoxanthomonas</taxon>
    </lineage>
</organism>
<feature type="transmembrane region" description="Helical" evidence="6">
    <location>
        <begin position="335"/>
        <end position="359"/>
    </location>
</feature>
<dbReference type="EMBL" id="FUZV01000001">
    <property type="protein sequence ID" value="SKC45370.1"/>
    <property type="molecule type" value="Genomic_DNA"/>
</dbReference>
<name>A0A1T5J1U6_9GAMM</name>